<evidence type="ECO:0000259" key="1">
    <source>
        <dbReference type="Pfam" id="PF13098"/>
    </source>
</evidence>
<dbReference type="KEGG" id="camu:CA2015_2220"/>
<dbReference type="OrthoDB" id="9811036at2"/>
<dbReference type="SUPFAM" id="SSF52833">
    <property type="entry name" value="Thioredoxin-like"/>
    <property type="match status" value="1"/>
</dbReference>
<sequence length="157" mass="17970">MIRSVTIYTFLLMAFLVVNAKGQSLSWTLIENLEDSLRAKPKPIMVFIHTDWCKYCKMQEKVTFNDQELINLLNRDFYSVKLDAEGEIDLKFMGRTYKGGSSKDYHELSKMLGMKNGKLLFPTTVFYSPTSQGLSKFQGFQQAGDLKAIIKKFEAGI</sequence>
<dbReference type="RefSeq" id="WP_048641953.1">
    <property type="nucleotide sequence ID" value="NZ_CAXBGM010000021.1"/>
</dbReference>
<dbReference type="Gene3D" id="3.40.30.10">
    <property type="entry name" value="Glutaredoxin"/>
    <property type="match status" value="1"/>
</dbReference>
<name>A0A0H4PEW7_9BACT</name>
<gene>
    <name evidence="2" type="ORF">CA2015_2220</name>
</gene>
<reference evidence="2 3" key="1">
    <citation type="submission" date="2015-07" db="EMBL/GenBank/DDBJ databases">
        <authorList>
            <person name="Kim K.M."/>
        </authorList>
    </citation>
    <scope>NUCLEOTIDE SEQUENCE [LARGE SCALE GENOMIC DNA]</scope>
    <source>
        <strain evidence="2 3">KCTC 12363</strain>
    </source>
</reference>
<dbReference type="InterPro" id="IPR036249">
    <property type="entry name" value="Thioredoxin-like_sf"/>
</dbReference>
<dbReference type="Proteomes" id="UP000036520">
    <property type="component" value="Chromosome"/>
</dbReference>
<keyword evidence="3" id="KW-1185">Reference proteome</keyword>
<evidence type="ECO:0000313" key="3">
    <source>
        <dbReference type="Proteomes" id="UP000036520"/>
    </source>
</evidence>
<dbReference type="EMBL" id="CP012040">
    <property type="protein sequence ID" value="AKP51640.1"/>
    <property type="molecule type" value="Genomic_DNA"/>
</dbReference>
<dbReference type="AlphaFoldDB" id="A0A0H4PEW7"/>
<dbReference type="InterPro" id="IPR012336">
    <property type="entry name" value="Thioredoxin-like_fold"/>
</dbReference>
<evidence type="ECO:0000313" key="2">
    <source>
        <dbReference type="EMBL" id="AKP51640.1"/>
    </source>
</evidence>
<organism evidence="2 3">
    <name type="scientific">Cyclobacterium amurskyense</name>
    <dbReference type="NCBI Taxonomy" id="320787"/>
    <lineage>
        <taxon>Bacteria</taxon>
        <taxon>Pseudomonadati</taxon>
        <taxon>Bacteroidota</taxon>
        <taxon>Cytophagia</taxon>
        <taxon>Cytophagales</taxon>
        <taxon>Cyclobacteriaceae</taxon>
        <taxon>Cyclobacterium</taxon>
    </lineage>
</organism>
<accession>A0A0H4PEW7</accession>
<feature type="domain" description="Thioredoxin-like fold" evidence="1">
    <location>
        <begin position="40"/>
        <end position="149"/>
    </location>
</feature>
<protein>
    <recommendedName>
        <fullName evidence="1">Thioredoxin-like fold domain-containing protein</fullName>
    </recommendedName>
</protein>
<dbReference type="Pfam" id="PF13098">
    <property type="entry name" value="Thioredoxin_2"/>
    <property type="match status" value="1"/>
</dbReference>
<dbReference type="STRING" id="320787.CA2015_2220"/>
<proteinExistence type="predicted"/>